<dbReference type="InterPro" id="IPR036412">
    <property type="entry name" value="HAD-like_sf"/>
</dbReference>
<dbReference type="NCBIfam" id="TIGR01549">
    <property type="entry name" value="HAD-SF-IA-v1"/>
    <property type="match status" value="1"/>
</dbReference>
<dbReference type="Pfam" id="PF13419">
    <property type="entry name" value="HAD_2"/>
    <property type="match status" value="1"/>
</dbReference>
<sequence length="221" mass="24904">MRYRTVLFDLDGTILDTTPLIVASFQHTWKTYGLDQYSEQDVFHRLGEPLWDQMRHFGGPERADRMVATYRAYNMANHDRYVQTFPGVDQVLEKLYREGLLLGIVSNKQRQAVQKGLKQSQLSAWFSTVVCWEDADRPKPDPSPIRLALERLDGDAKTTLMVGDSKYDLLAARQAGVASAAVSWSVHGTSLFRYRPDHVLDTMEDLLQVVGLPPSGGGESS</sequence>
<dbReference type="NCBIfam" id="TIGR01509">
    <property type="entry name" value="HAD-SF-IA-v3"/>
    <property type="match status" value="1"/>
</dbReference>
<evidence type="ECO:0000313" key="2">
    <source>
        <dbReference type="Proteomes" id="UP000315636"/>
    </source>
</evidence>
<dbReference type="NCBIfam" id="NF009804">
    <property type="entry name" value="PRK13288.1"/>
    <property type="match status" value="1"/>
</dbReference>
<dbReference type="InterPro" id="IPR023198">
    <property type="entry name" value="PGP-like_dom2"/>
</dbReference>
<keyword evidence="2" id="KW-1185">Reference proteome</keyword>
<dbReference type="OrthoDB" id="9807630at2"/>
<dbReference type="PRINTS" id="PR00413">
    <property type="entry name" value="HADHALOGNASE"/>
</dbReference>
<dbReference type="GO" id="GO:0008967">
    <property type="term" value="F:phosphoglycolate phosphatase activity"/>
    <property type="evidence" value="ECO:0007669"/>
    <property type="project" value="TreeGrafter"/>
</dbReference>
<dbReference type="InterPro" id="IPR023214">
    <property type="entry name" value="HAD_sf"/>
</dbReference>
<dbReference type="InterPro" id="IPR050155">
    <property type="entry name" value="HAD-like_hydrolase_sf"/>
</dbReference>
<dbReference type="SFLD" id="SFLDG01135">
    <property type="entry name" value="C1.5.6:_HAD__Beta-PGM__Phospha"/>
    <property type="match status" value="1"/>
</dbReference>
<dbReference type="Proteomes" id="UP000315636">
    <property type="component" value="Unassembled WGS sequence"/>
</dbReference>
<dbReference type="SUPFAM" id="SSF56784">
    <property type="entry name" value="HAD-like"/>
    <property type="match status" value="1"/>
</dbReference>
<gene>
    <name evidence="1" type="ORF">SAMN06264849_10544</name>
</gene>
<dbReference type="GO" id="GO:0006281">
    <property type="term" value="P:DNA repair"/>
    <property type="evidence" value="ECO:0007669"/>
    <property type="project" value="TreeGrafter"/>
</dbReference>
<dbReference type="PANTHER" id="PTHR43434">
    <property type="entry name" value="PHOSPHOGLYCOLATE PHOSPHATASE"/>
    <property type="match status" value="1"/>
</dbReference>
<accession>A0A521D1E5</accession>
<dbReference type="EMBL" id="FXTI01000005">
    <property type="protein sequence ID" value="SMO65498.1"/>
    <property type="molecule type" value="Genomic_DNA"/>
</dbReference>
<dbReference type="SFLD" id="SFLDG01129">
    <property type="entry name" value="C1.5:_HAD__Beta-PGM__Phosphata"/>
    <property type="match status" value="1"/>
</dbReference>
<dbReference type="FunFam" id="3.40.50.1000:FF:000022">
    <property type="entry name" value="Phosphoglycolate phosphatase"/>
    <property type="match status" value="1"/>
</dbReference>
<dbReference type="GO" id="GO:0005829">
    <property type="term" value="C:cytosol"/>
    <property type="evidence" value="ECO:0007669"/>
    <property type="project" value="TreeGrafter"/>
</dbReference>
<dbReference type="InterPro" id="IPR041492">
    <property type="entry name" value="HAD_2"/>
</dbReference>
<evidence type="ECO:0000313" key="1">
    <source>
        <dbReference type="EMBL" id="SMO65498.1"/>
    </source>
</evidence>
<dbReference type="Gene3D" id="1.10.150.240">
    <property type="entry name" value="Putative phosphatase, domain 2"/>
    <property type="match status" value="1"/>
</dbReference>
<protein>
    <submittedName>
        <fullName evidence="1">Pyrophosphatase PpaX</fullName>
    </submittedName>
</protein>
<name>A0A521D1E5_9BACL</name>
<organism evidence="1 2">
    <name type="scientific">Melghirimyces algeriensis</name>
    <dbReference type="NCBI Taxonomy" id="910412"/>
    <lineage>
        <taxon>Bacteria</taxon>
        <taxon>Bacillati</taxon>
        <taxon>Bacillota</taxon>
        <taxon>Bacilli</taxon>
        <taxon>Bacillales</taxon>
        <taxon>Thermoactinomycetaceae</taxon>
        <taxon>Melghirimyces</taxon>
    </lineage>
</organism>
<dbReference type="AlphaFoldDB" id="A0A521D1E5"/>
<dbReference type="InterPro" id="IPR006439">
    <property type="entry name" value="HAD-SF_hydro_IA"/>
</dbReference>
<dbReference type="Gene3D" id="3.40.50.1000">
    <property type="entry name" value="HAD superfamily/HAD-like"/>
    <property type="match status" value="1"/>
</dbReference>
<proteinExistence type="predicted"/>
<dbReference type="SFLD" id="SFLDS00003">
    <property type="entry name" value="Haloacid_Dehalogenase"/>
    <property type="match status" value="1"/>
</dbReference>
<reference evidence="1 2" key="1">
    <citation type="submission" date="2017-05" db="EMBL/GenBank/DDBJ databases">
        <authorList>
            <person name="Varghese N."/>
            <person name="Submissions S."/>
        </authorList>
    </citation>
    <scope>NUCLEOTIDE SEQUENCE [LARGE SCALE GENOMIC DNA]</scope>
    <source>
        <strain evidence="1 2">DSM 45474</strain>
    </source>
</reference>
<dbReference type="RefSeq" id="WP_142505384.1">
    <property type="nucleotide sequence ID" value="NZ_FXTI01000005.1"/>
</dbReference>
<dbReference type="PANTHER" id="PTHR43434:SF26">
    <property type="entry name" value="PYROPHOSPHATASE PPAX"/>
    <property type="match status" value="1"/>
</dbReference>